<dbReference type="PANTHER" id="PTHR43214">
    <property type="entry name" value="TWO-COMPONENT RESPONSE REGULATOR"/>
    <property type="match status" value="1"/>
</dbReference>
<evidence type="ECO:0000313" key="6">
    <source>
        <dbReference type="EMBL" id="MBB5363582.1"/>
    </source>
</evidence>
<evidence type="ECO:0000313" key="7">
    <source>
        <dbReference type="Proteomes" id="UP000552709"/>
    </source>
</evidence>
<gene>
    <name evidence="6" type="ORF">HNQ08_002688</name>
</gene>
<comment type="caution">
    <text evidence="6">The sequence shown here is derived from an EMBL/GenBank/DDBJ whole genome shotgun (WGS) entry which is preliminary data.</text>
</comment>
<dbReference type="CDD" id="cd17535">
    <property type="entry name" value="REC_NarL-like"/>
    <property type="match status" value="1"/>
</dbReference>
<dbReference type="InterPro" id="IPR011006">
    <property type="entry name" value="CheY-like_superfamily"/>
</dbReference>
<dbReference type="Pfam" id="PF00072">
    <property type="entry name" value="Response_reg"/>
    <property type="match status" value="1"/>
</dbReference>
<feature type="modified residue" description="4-aspartylphosphate" evidence="3">
    <location>
        <position position="54"/>
    </location>
</feature>
<evidence type="ECO:0000256" key="1">
    <source>
        <dbReference type="ARBA" id="ARBA00022553"/>
    </source>
</evidence>
<dbReference type="RefSeq" id="WP_184132760.1">
    <property type="nucleotide sequence ID" value="NZ_JACHFL010000006.1"/>
</dbReference>
<dbReference type="CDD" id="cd06170">
    <property type="entry name" value="LuxR_C_like"/>
    <property type="match status" value="1"/>
</dbReference>
<dbReference type="InterPro" id="IPR058245">
    <property type="entry name" value="NreC/VraR/RcsB-like_REC"/>
</dbReference>
<dbReference type="InterPro" id="IPR039420">
    <property type="entry name" value="WalR-like"/>
</dbReference>
<dbReference type="PRINTS" id="PR00038">
    <property type="entry name" value="HTHLUXR"/>
</dbReference>
<dbReference type="GO" id="GO:0000160">
    <property type="term" value="P:phosphorelay signal transduction system"/>
    <property type="evidence" value="ECO:0007669"/>
    <property type="project" value="InterPro"/>
</dbReference>
<dbReference type="InterPro" id="IPR001789">
    <property type="entry name" value="Sig_transdc_resp-reg_receiver"/>
</dbReference>
<dbReference type="AlphaFoldDB" id="A0A7W8JUQ7"/>
<evidence type="ECO:0000256" key="2">
    <source>
        <dbReference type="ARBA" id="ARBA00023125"/>
    </source>
</evidence>
<dbReference type="SUPFAM" id="SSF52172">
    <property type="entry name" value="CheY-like"/>
    <property type="match status" value="1"/>
</dbReference>
<dbReference type="PROSITE" id="PS50110">
    <property type="entry name" value="RESPONSE_REGULATORY"/>
    <property type="match status" value="1"/>
</dbReference>
<evidence type="ECO:0000256" key="3">
    <source>
        <dbReference type="PROSITE-ProRule" id="PRU00169"/>
    </source>
</evidence>
<dbReference type="GO" id="GO:0003677">
    <property type="term" value="F:DNA binding"/>
    <property type="evidence" value="ECO:0007669"/>
    <property type="project" value="UniProtKB-KW"/>
</dbReference>
<sequence>MIRVALVDDQTLVRLGLRRLLELAPDIQVIAEAADGQAAVAMVQDTQPDLLLLDVRMPHLDGPGVLEALNALGCLPPTVILTTFNDDAALLHCLRAGARGSLLKDVSYEELIASVRHVAQGGSLNGPLVPQHLLERLRHPVASLSPEDEVKLTERELDILRLMSGGYSNKELADALSLKEGTVKNHVSNILLKLEARDRTRAVLRALELGLL</sequence>
<organism evidence="6 7">
    <name type="scientific">Deinococcus humi</name>
    <dbReference type="NCBI Taxonomy" id="662880"/>
    <lineage>
        <taxon>Bacteria</taxon>
        <taxon>Thermotogati</taxon>
        <taxon>Deinococcota</taxon>
        <taxon>Deinococci</taxon>
        <taxon>Deinococcales</taxon>
        <taxon>Deinococcaceae</taxon>
        <taxon>Deinococcus</taxon>
    </lineage>
</organism>
<dbReference type="SMART" id="SM00448">
    <property type="entry name" value="REC"/>
    <property type="match status" value="1"/>
</dbReference>
<accession>A0A7W8JUQ7</accession>
<dbReference type="GO" id="GO:0006355">
    <property type="term" value="P:regulation of DNA-templated transcription"/>
    <property type="evidence" value="ECO:0007669"/>
    <property type="project" value="InterPro"/>
</dbReference>
<dbReference type="InterPro" id="IPR000792">
    <property type="entry name" value="Tscrpt_reg_LuxR_C"/>
</dbReference>
<reference evidence="6 7" key="1">
    <citation type="submission" date="2020-08" db="EMBL/GenBank/DDBJ databases">
        <title>Genomic Encyclopedia of Type Strains, Phase IV (KMG-IV): sequencing the most valuable type-strain genomes for metagenomic binning, comparative biology and taxonomic classification.</title>
        <authorList>
            <person name="Goeker M."/>
        </authorList>
    </citation>
    <scope>NUCLEOTIDE SEQUENCE [LARGE SCALE GENOMIC DNA]</scope>
    <source>
        <strain evidence="6 7">DSM 27939</strain>
    </source>
</reference>
<protein>
    <submittedName>
        <fullName evidence="6">DNA-binding NarL/FixJ family response regulator</fullName>
    </submittedName>
</protein>
<proteinExistence type="predicted"/>
<dbReference type="SUPFAM" id="SSF46894">
    <property type="entry name" value="C-terminal effector domain of the bipartite response regulators"/>
    <property type="match status" value="1"/>
</dbReference>
<dbReference type="InterPro" id="IPR016032">
    <property type="entry name" value="Sig_transdc_resp-reg_C-effctor"/>
</dbReference>
<evidence type="ECO:0000259" key="4">
    <source>
        <dbReference type="PROSITE" id="PS50043"/>
    </source>
</evidence>
<name>A0A7W8JUQ7_9DEIO</name>
<dbReference type="EMBL" id="JACHFL010000006">
    <property type="protein sequence ID" value="MBB5363582.1"/>
    <property type="molecule type" value="Genomic_DNA"/>
</dbReference>
<dbReference type="Gene3D" id="3.40.50.2300">
    <property type="match status" value="1"/>
</dbReference>
<dbReference type="PROSITE" id="PS50043">
    <property type="entry name" value="HTH_LUXR_2"/>
    <property type="match status" value="1"/>
</dbReference>
<keyword evidence="1 3" id="KW-0597">Phosphoprotein</keyword>
<feature type="domain" description="Response regulatory" evidence="5">
    <location>
        <begin position="3"/>
        <end position="119"/>
    </location>
</feature>
<keyword evidence="2 6" id="KW-0238">DNA-binding</keyword>
<evidence type="ECO:0000259" key="5">
    <source>
        <dbReference type="PROSITE" id="PS50110"/>
    </source>
</evidence>
<dbReference type="SMART" id="SM00421">
    <property type="entry name" value="HTH_LUXR"/>
    <property type="match status" value="1"/>
</dbReference>
<feature type="domain" description="HTH luxR-type" evidence="4">
    <location>
        <begin position="145"/>
        <end position="210"/>
    </location>
</feature>
<dbReference type="Pfam" id="PF00196">
    <property type="entry name" value="GerE"/>
    <property type="match status" value="1"/>
</dbReference>
<dbReference type="Proteomes" id="UP000552709">
    <property type="component" value="Unassembled WGS sequence"/>
</dbReference>
<keyword evidence="7" id="KW-1185">Reference proteome</keyword>